<dbReference type="EMBL" id="JACTNZ010000001">
    <property type="protein sequence ID" value="KAG5566790.1"/>
    <property type="molecule type" value="Genomic_DNA"/>
</dbReference>
<dbReference type="InterPro" id="IPR008709">
    <property type="entry name" value="Neurochondrin"/>
</dbReference>
<proteinExistence type="predicted"/>
<dbReference type="AlphaFoldDB" id="A0AAV6LPW5"/>
<sequence>MSKEPSVPEECYEFLFLASNALGRVFHEARSVGDKYAVPGRHQQRIPVRASSDGCSDLEAIRCTAQCIEIRSASPSICHLVVGIFRTIARGSMNDDVWSTFIRVGVAAILKNRVAPAEKIQALILAESVMSMVGEGWLIGRMNLSNAEDPVPADMCMLLVLESSRVEVAVLLNDRYF</sequence>
<dbReference type="PANTHER" id="PTHR13109">
    <property type="entry name" value="NEUROCHONDRIN"/>
    <property type="match status" value="1"/>
</dbReference>
<gene>
    <name evidence="1" type="ORF">RHGRI_002360</name>
</gene>
<keyword evidence="2" id="KW-1185">Reference proteome</keyword>
<dbReference type="PANTHER" id="PTHR13109:SF7">
    <property type="entry name" value="NEUROCHONDRIN"/>
    <property type="match status" value="1"/>
</dbReference>
<evidence type="ECO:0000313" key="2">
    <source>
        <dbReference type="Proteomes" id="UP000823749"/>
    </source>
</evidence>
<evidence type="ECO:0000313" key="1">
    <source>
        <dbReference type="EMBL" id="KAG5566790.1"/>
    </source>
</evidence>
<dbReference type="Pfam" id="PF05536">
    <property type="entry name" value="Neurochondrin"/>
    <property type="match status" value="1"/>
</dbReference>
<reference evidence="1" key="1">
    <citation type="submission" date="2020-08" db="EMBL/GenBank/DDBJ databases">
        <title>Plant Genome Project.</title>
        <authorList>
            <person name="Zhang R.-G."/>
        </authorList>
    </citation>
    <scope>NUCLEOTIDE SEQUENCE</scope>
    <source>
        <strain evidence="1">WSP0</strain>
        <tissue evidence="1">Leaf</tissue>
    </source>
</reference>
<protein>
    <submittedName>
        <fullName evidence="1">Uncharacterized protein</fullName>
    </submittedName>
</protein>
<organism evidence="1 2">
    <name type="scientific">Rhododendron griersonianum</name>
    <dbReference type="NCBI Taxonomy" id="479676"/>
    <lineage>
        <taxon>Eukaryota</taxon>
        <taxon>Viridiplantae</taxon>
        <taxon>Streptophyta</taxon>
        <taxon>Embryophyta</taxon>
        <taxon>Tracheophyta</taxon>
        <taxon>Spermatophyta</taxon>
        <taxon>Magnoliopsida</taxon>
        <taxon>eudicotyledons</taxon>
        <taxon>Gunneridae</taxon>
        <taxon>Pentapetalae</taxon>
        <taxon>asterids</taxon>
        <taxon>Ericales</taxon>
        <taxon>Ericaceae</taxon>
        <taxon>Ericoideae</taxon>
        <taxon>Rhodoreae</taxon>
        <taxon>Rhododendron</taxon>
    </lineage>
</organism>
<dbReference type="Proteomes" id="UP000823749">
    <property type="component" value="Chromosome 1"/>
</dbReference>
<name>A0AAV6LPW5_9ERIC</name>
<accession>A0AAV6LPW5</accession>
<comment type="caution">
    <text evidence="1">The sequence shown here is derived from an EMBL/GenBank/DDBJ whole genome shotgun (WGS) entry which is preliminary data.</text>
</comment>